<proteinExistence type="predicted"/>
<accession>A0A6C0CMT7</accession>
<evidence type="ECO:0000313" key="1">
    <source>
        <dbReference type="EMBL" id="QHT05009.1"/>
    </source>
</evidence>
<protein>
    <submittedName>
        <fullName evidence="1">Uncharacterized protein</fullName>
    </submittedName>
</protein>
<dbReference type="AlphaFoldDB" id="A0A6C0CMT7"/>
<sequence length="195" mass="21965">MSISAAAEAFSSRFLPEIVALITSYMDGLLNTSNLMFLMKLPRAFEMHVTYYRRKPNGKIHYGRLINGLPHSLGRSPSCVKGYSFGIDRLELQWHSMGSPKPKFPRSLCFIGGNWALYEAIFPNGIRVYETVHGTSFTRIRAQNGRSIGTPCKQYDCTICDVCASEETVFINTCILRLQSLYNTDPDTLTIDSFV</sequence>
<name>A0A6C0CMT7_9ZZZZ</name>
<dbReference type="EMBL" id="MN739448">
    <property type="protein sequence ID" value="QHT05009.1"/>
    <property type="molecule type" value="Genomic_DNA"/>
</dbReference>
<organism evidence="1">
    <name type="scientific">viral metagenome</name>
    <dbReference type="NCBI Taxonomy" id="1070528"/>
    <lineage>
        <taxon>unclassified sequences</taxon>
        <taxon>metagenomes</taxon>
        <taxon>organismal metagenomes</taxon>
    </lineage>
</organism>
<reference evidence="1" key="1">
    <citation type="journal article" date="2020" name="Nature">
        <title>Giant virus diversity and host interactions through global metagenomics.</title>
        <authorList>
            <person name="Schulz F."/>
            <person name="Roux S."/>
            <person name="Paez-Espino D."/>
            <person name="Jungbluth S."/>
            <person name="Walsh D.A."/>
            <person name="Denef V.J."/>
            <person name="McMahon K.D."/>
            <person name="Konstantinidis K.T."/>
            <person name="Eloe-Fadrosh E.A."/>
            <person name="Kyrpides N.C."/>
            <person name="Woyke T."/>
        </authorList>
    </citation>
    <scope>NUCLEOTIDE SEQUENCE</scope>
    <source>
        <strain evidence="1">GVMAG-M-3300021354-14</strain>
    </source>
</reference>